<dbReference type="EMBL" id="AHCJ01000083">
    <property type="protein sequence ID" value="EOQ57841.1"/>
    <property type="molecule type" value="Genomic_DNA"/>
</dbReference>
<evidence type="ECO:0000313" key="1">
    <source>
        <dbReference type="EMBL" id="EOQ57841.1"/>
    </source>
</evidence>
<dbReference type="Proteomes" id="UP000014060">
    <property type="component" value="Unassembled WGS sequence"/>
</dbReference>
<sequence length="112" mass="13061">MKKEQLKHSIIALLQENDELLVSEITTKLNTRYHGGYAQYTNERVLDLLKEIQVESGVQGGSIELTAPTQEVATQTDVVFVPMPYDLFYKLKPWKRYTPKAIKRRTVRKLFY</sequence>
<accession>A0ABC9SQH2</accession>
<dbReference type="RefSeq" id="WP_000712160.1">
    <property type="nucleotide sequence ID" value="NZ_KB976014.1"/>
</dbReference>
<protein>
    <submittedName>
        <fullName evidence="1">Uncharacterized protein</fullName>
    </submittedName>
</protein>
<name>A0ABC9SQH2_BACCE</name>
<reference evidence="1 2" key="1">
    <citation type="submission" date="2013-01" db="EMBL/GenBank/DDBJ databases">
        <title>The Genome Sequence of Bacillus cereus TIAC219.</title>
        <authorList>
            <consortium name="The Broad Institute Genome Sequencing Platform"/>
            <consortium name="The Broad Institute Genome Sequencing Center for Infectious Disease"/>
            <person name="Feldgarden M."/>
            <person name="Van der Auwera G.A."/>
            <person name="Mahillon J."/>
            <person name="Duprez V."/>
            <person name="Timmery S."/>
            <person name="Mattelet C."/>
            <person name="Dierick K."/>
            <person name="Sun M."/>
            <person name="Yu Z."/>
            <person name="Zhu L."/>
            <person name="Hu X."/>
            <person name="Shank E.B."/>
            <person name="Swiecicka I."/>
            <person name="Hansen B.M."/>
            <person name="Andrup L."/>
            <person name="Walker B."/>
            <person name="Young S.K."/>
            <person name="Zeng Q."/>
            <person name="Gargeya S."/>
            <person name="Fitzgerald M."/>
            <person name="Haas B."/>
            <person name="Abouelleil A."/>
            <person name="Alvarado L."/>
            <person name="Arachchi H.M."/>
            <person name="Berlin A.M."/>
            <person name="Chapman S.B."/>
            <person name="Dewar J."/>
            <person name="Goldberg J."/>
            <person name="Griggs A."/>
            <person name="Gujja S."/>
            <person name="Hansen M."/>
            <person name="Howarth C."/>
            <person name="Imamovic A."/>
            <person name="Larimer J."/>
            <person name="McCowan C."/>
            <person name="Murphy C."/>
            <person name="Neiman D."/>
            <person name="Pearson M."/>
            <person name="Priest M."/>
            <person name="Roberts A."/>
            <person name="Saif S."/>
            <person name="Shea T."/>
            <person name="Sisk P."/>
            <person name="Sykes S."/>
            <person name="Wortman J."/>
            <person name="Nusbaum C."/>
            <person name="Birren B."/>
        </authorList>
    </citation>
    <scope>NUCLEOTIDE SEQUENCE [LARGE SCALE GENOMIC DNA]</scope>
    <source>
        <strain evidence="1 2">TIAC219</strain>
    </source>
</reference>
<gene>
    <name evidence="1" type="ORF">IAY_06245</name>
</gene>
<comment type="caution">
    <text evidence="1">The sequence shown here is derived from an EMBL/GenBank/DDBJ whole genome shotgun (WGS) entry which is preliminary data.</text>
</comment>
<organism evidence="1 2">
    <name type="scientific">Bacillus cereus TIAC219</name>
    <dbReference type="NCBI Taxonomy" id="718222"/>
    <lineage>
        <taxon>Bacteria</taxon>
        <taxon>Bacillati</taxon>
        <taxon>Bacillota</taxon>
        <taxon>Bacilli</taxon>
        <taxon>Bacillales</taxon>
        <taxon>Bacillaceae</taxon>
        <taxon>Bacillus</taxon>
        <taxon>Bacillus cereus group</taxon>
    </lineage>
</organism>
<dbReference type="AlphaFoldDB" id="A0ABC9SQH2"/>
<evidence type="ECO:0000313" key="2">
    <source>
        <dbReference type="Proteomes" id="UP000014060"/>
    </source>
</evidence>
<proteinExistence type="predicted"/>